<dbReference type="AlphaFoldDB" id="A0A9N9SQ24"/>
<sequence>MGNSEYSQLTVEKYSKGRSCKLMFPKKHQQPPESWKQFTVNHSKLQQSALKTMLIAANADKTEVAVKATVSYLLDEVKKHMIVYGYKDYITKILKFFSLQIDEQENLFYKLRT</sequence>
<organism evidence="1 2">
    <name type="scientific">Diabrotica balteata</name>
    <name type="common">Banded cucumber beetle</name>
    <dbReference type="NCBI Taxonomy" id="107213"/>
    <lineage>
        <taxon>Eukaryota</taxon>
        <taxon>Metazoa</taxon>
        <taxon>Ecdysozoa</taxon>
        <taxon>Arthropoda</taxon>
        <taxon>Hexapoda</taxon>
        <taxon>Insecta</taxon>
        <taxon>Pterygota</taxon>
        <taxon>Neoptera</taxon>
        <taxon>Endopterygota</taxon>
        <taxon>Coleoptera</taxon>
        <taxon>Polyphaga</taxon>
        <taxon>Cucujiformia</taxon>
        <taxon>Chrysomeloidea</taxon>
        <taxon>Chrysomelidae</taxon>
        <taxon>Galerucinae</taxon>
        <taxon>Diabroticina</taxon>
        <taxon>Diabroticites</taxon>
        <taxon>Diabrotica</taxon>
    </lineage>
</organism>
<gene>
    <name evidence="1" type="ORF">DIABBA_LOCUS2412</name>
</gene>
<evidence type="ECO:0000313" key="1">
    <source>
        <dbReference type="EMBL" id="CAG9828493.1"/>
    </source>
</evidence>
<evidence type="ECO:0000313" key="2">
    <source>
        <dbReference type="Proteomes" id="UP001153709"/>
    </source>
</evidence>
<reference evidence="1" key="1">
    <citation type="submission" date="2022-01" db="EMBL/GenBank/DDBJ databases">
        <authorList>
            <person name="King R."/>
        </authorList>
    </citation>
    <scope>NUCLEOTIDE SEQUENCE</scope>
</reference>
<dbReference type="EMBL" id="OU898285">
    <property type="protein sequence ID" value="CAG9828493.1"/>
    <property type="molecule type" value="Genomic_DNA"/>
</dbReference>
<protein>
    <submittedName>
        <fullName evidence="1">Uncharacterized protein</fullName>
    </submittedName>
</protein>
<name>A0A9N9SQ24_DIABA</name>
<dbReference type="Proteomes" id="UP001153709">
    <property type="component" value="Chromosome 10"/>
</dbReference>
<keyword evidence="2" id="KW-1185">Reference proteome</keyword>
<accession>A0A9N9SQ24</accession>
<proteinExistence type="predicted"/>